<dbReference type="EMBL" id="VSSQ01000661">
    <property type="protein sequence ID" value="MPL99347.1"/>
    <property type="molecule type" value="Genomic_DNA"/>
</dbReference>
<dbReference type="InterPro" id="IPR000748">
    <property type="entry name" value="PsdUridine_synth_RsuA/RluB/E/F"/>
</dbReference>
<dbReference type="GO" id="GO:0006364">
    <property type="term" value="P:rRNA processing"/>
    <property type="evidence" value="ECO:0007669"/>
    <property type="project" value="UniProtKB-ARBA"/>
</dbReference>
<feature type="domain" description="RNA-binding S4" evidence="3">
    <location>
        <begin position="21"/>
        <end position="79"/>
    </location>
</feature>
<dbReference type="FunFam" id="3.30.70.1560:FF:000002">
    <property type="entry name" value="Pseudouridine synthase"/>
    <property type="match status" value="1"/>
</dbReference>
<reference evidence="4" key="1">
    <citation type="submission" date="2019-08" db="EMBL/GenBank/DDBJ databases">
        <authorList>
            <person name="Kucharzyk K."/>
            <person name="Murdoch R.W."/>
            <person name="Higgins S."/>
            <person name="Loffler F."/>
        </authorList>
    </citation>
    <scope>NUCLEOTIDE SEQUENCE</scope>
</reference>
<dbReference type="PANTHER" id="PTHR47683">
    <property type="entry name" value="PSEUDOURIDINE SYNTHASE FAMILY PROTEIN-RELATED"/>
    <property type="match status" value="1"/>
</dbReference>
<dbReference type="InterPro" id="IPR006145">
    <property type="entry name" value="PsdUridine_synth_RsuA/RluA"/>
</dbReference>
<comment type="caution">
    <text evidence="4">The sequence shown here is derived from an EMBL/GenBank/DDBJ whole genome shotgun (WGS) entry which is preliminary data.</text>
</comment>
<dbReference type="InterPro" id="IPR042092">
    <property type="entry name" value="PsdUridine_s_RsuA/RluB/E/F_cat"/>
</dbReference>
<dbReference type="Pfam" id="PF01479">
    <property type="entry name" value="S4"/>
    <property type="match status" value="1"/>
</dbReference>
<dbReference type="InterPro" id="IPR050343">
    <property type="entry name" value="RsuA_PseudoU_synthase"/>
</dbReference>
<dbReference type="NCBIfam" id="TIGR00093">
    <property type="entry name" value="pseudouridine synthase"/>
    <property type="match status" value="1"/>
</dbReference>
<name>A0A644W6Z8_9ZZZZ</name>
<evidence type="ECO:0000259" key="3">
    <source>
        <dbReference type="SMART" id="SM00363"/>
    </source>
</evidence>
<proteinExistence type="inferred from homology"/>
<dbReference type="EC" id="5.4.99.21" evidence="4"/>
<dbReference type="Gene3D" id="3.30.70.580">
    <property type="entry name" value="Pseudouridine synthase I, catalytic domain, N-terminal subdomain"/>
    <property type="match status" value="1"/>
</dbReference>
<dbReference type="InterPro" id="IPR018496">
    <property type="entry name" value="PsdUridine_synth_RsuA/RluB_CS"/>
</dbReference>
<protein>
    <submittedName>
        <fullName evidence="4">23S rRNA pseudouridine(2604) synthase</fullName>
        <ecNumber evidence="4">5.4.99.21</ecNumber>
    </submittedName>
</protein>
<dbReference type="InterPro" id="IPR002942">
    <property type="entry name" value="S4_RNA-bd"/>
</dbReference>
<dbReference type="SUPFAM" id="SSF55174">
    <property type="entry name" value="Alpha-L RNA-binding motif"/>
    <property type="match status" value="1"/>
</dbReference>
<dbReference type="Pfam" id="PF00849">
    <property type="entry name" value="PseudoU_synth_2"/>
    <property type="match status" value="1"/>
</dbReference>
<dbReference type="GO" id="GO:0001522">
    <property type="term" value="P:pseudouridine synthesis"/>
    <property type="evidence" value="ECO:0007669"/>
    <property type="project" value="InterPro"/>
</dbReference>
<dbReference type="NCBIfam" id="NF007784">
    <property type="entry name" value="PRK10475.1"/>
    <property type="match status" value="1"/>
</dbReference>
<evidence type="ECO:0000256" key="1">
    <source>
        <dbReference type="ARBA" id="ARBA00008348"/>
    </source>
</evidence>
<keyword evidence="2 4" id="KW-0413">Isomerase</keyword>
<dbReference type="InterPro" id="IPR020103">
    <property type="entry name" value="PsdUridine_synth_cat_dom_sf"/>
</dbReference>
<accession>A0A644W6Z8</accession>
<gene>
    <name evidence="4" type="primary">rluF_2</name>
    <name evidence="4" type="ORF">SDC9_45564</name>
</gene>
<evidence type="ECO:0000256" key="2">
    <source>
        <dbReference type="ARBA" id="ARBA00023235"/>
    </source>
</evidence>
<dbReference type="GO" id="GO:0003723">
    <property type="term" value="F:RNA binding"/>
    <property type="evidence" value="ECO:0007669"/>
    <property type="project" value="InterPro"/>
</dbReference>
<dbReference type="SUPFAM" id="SSF55120">
    <property type="entry name" value="Pseudouridine synthase"/>
    <property type="match status" value="1"/>
</dbReference>
<dbReference type="InterPro" id="IPR020094">
    <property type="entry name" value="TruA/RsuA/RluB/E/F_N"/>
</dbReference>
<sequence>MKQKNNEDKYVIIHSDRGAEIRLNKFISETGFCSRREADKLIEAGRVTVDGINAVMGTKVKETADVKVDGKPIKKVDELVYIALNKPVGITCTTEKKVKGNIVDFINHKKRIFPIGRLDKDSQGLILLTNDGDIVNKILRAGNNHEKEYIVTVNKPIDDNFIKSMSSGVRILGTVTKKCIVIKENKNTFRIILTQGMNRQIRRMCESLGYNVVKLNRIRIMNINLETLKIGEWRNLTSDELKGLNNLISTSGKTKEFDK</sequence>
<comment type="similarity">
    <text evidence="1">Belongs to the pseudouridine synthase RsuA family.</text>
</comment>
<dbReference type="SMART" id="SM00363">
    <property type="entry name" value="S4"/>
    <property type="match status" value="1"/>
</dbReference>
<dbReference type="GO" id="GO:0160138">
    <property type="term" value="F:23S rRNA pseudouridine(2604) synthase activity"/>
    <property type="evidence" value="ECO:0007669"/>
    <property type="project" value="UniProtKB-EC"/>
</dbReference>
<dbReference type="Gene3D" id="3.10.290.10">
    <property type="entry name" value="RNA-binding S4 domain"/>
    <property type="match status" value="1"/>
</dbReference>
<evidence type="ECO:0000313" key="4">
    <source>
        <dbReference type="EMBL" id="MPL99347.1"/>
    </source>
</evidence>
<dbReference type="PROSITE" id="PS50889">
    <property type="entry name" value="S4"/>
    <property type="match status" value="1"/>
</dbReference>
<dbReference type="FunFam" id="3.10.290.10:FF:000003">
    <property type="entry name" value="Pseudouridine synthase"/>
    <property type="match status" value="1"/>
</dbReference>
<dbReference type="CDD" id="cd02554">
    <property type="entry name" value="PseudoU_synth_RluF"/>
    <property type="match status" value="1"/>
</dbReference>
<dbReference type="InterPro" id="IPR036986">
    <property type="entry name" value="S4_RNA-bd_sf"/>
</dbReference>
<dbReference type="AlphaFoldDB" id="A0A644W6Z8"/>
<dbReference type="Gene3D" id="3.30.70.1560">
    <property type="entry name" value="Alpha-L RNA-binding motif"/>
    <property type="match status" value="1"/>
</dbReference>
<dbReference type="CDD" id="cd00165">
    <property type="entry name" value="S4"/>
    <property type="match status" value="1"/>
</dbReference>
<organism evidence="4">
    <name type="scientific">bioreactor metagenome</name>
    <dbReference type="NCBI Taxonomy" id="1076179"/>
    <lineage>
        <taxon>unclassified sequences</taxon>
        <taxon>metagenomes</taxon>
        <taxon>ecological metagenomes</taxon>
    </lineage>
</organism>
<dbReference type="PROSITE" id="PS01149">
    <property type="entry name" value="PSI_RSU"/>
    <property type="match status" value="1"/>
</dbReference>
<dbReference type="PANTHER" id="PTHR47683:SF2">
    <property type="entry name" value="RNA-BINDING S4 DOMAIN-CONTAINING PROTEIN"/>
    <property type="match status" value="1"/>
</dbReference>